<dbReference type="RefSeq" id="WP_267644983.1">
    <property type="nucleotide sequence ID" value="NZ_JANHGR010000001.1"/>
</dbReference>
<dbReference type="InterPro" id="IPR046243">
    <property type="entry name" value="DUF6276"/>
</dbReference>
<evidence type="ECO:0000313" key="2">
    <source>
        <dbReference type="Proteomes" id="UP001597139"/>
    </source>
</evidence>
<dbReference type="EMBL" id="JBHUCZ010000022">
    <property type="protein sequence ID" value="MFD1568878.1"/>
    <property type="molecule type" value="Genomic_DNA"/>
</dbReference>
<dbReference type="AlphaFoldDB" id="A0ABD6BUS7"/>
<accession>A0ABD6BUS7</accession>
<organism evidence="1 2">
    <name type="scientific">Halolamina litorea</name>
    <dbReference type="NCBI Taxonomy" id="1515593"/>
    <lineage>
        <taxon>Archaea</taxon>
        <taxon>Methanobacteriati</taxon>
        <taxon>Methanobacteriota</taxon>
        <taxon>Stenosarchaea group</taxon>
        <taxon>Halobacteria</taxon>
        <taxon>Halobacteriales</taxon>
        <taxon>Haloferacaceae</taxon>
    </lineage>
</organism>
<keyword evidence="2" id="KW-1185">Reference proteome</keyword>
<protein>
    <submittedName>
        <fullName evidence="1">DUF6276 family protein</fullName>
    </submittedName>
</protein>
<reference evidence="1 2" key="1">
    <citation type="journal article" date="2019" name="Int. J. Syst. Evol. Microbiol.">
        <title>The Global Catalogue of Microorganisms (GCM) 10K type strain sequencing project: providing services to taxonomists for standard genome sequencing and annotation.</title>
        <authorList>
            <consortium name="The Broad Institute Genomics Platform"/>
            <consortium name="The Broad Institute Genome Sequencing Center for Infectious Disease"/>
            <person name="Wu L."/>
            <person name="Ma J."/>
        </authorList>
    </citation>
    <scope>NUCLEOTIDE SEQUENCE [LARGE SCALE GENOMIC DNA]</scope>
    <source>
        <strain evidence="1 2">CGMCC 1.12859</strain>
    </source>
</reference>
<proteinExistence type="predicted"/>
<dbReference type="Pfam" id="PF19792">
    <property type="entry name" value="DUF6276"/>
    <property type="match status" value="1"/>
</dbReference>
<dbReference type="Proteomes" id="UP001597139">
    <property type="component" value="Unassembled WGS sequence"/>
</dbReference>
<sequence length="134" mass="14153">MACPACGGSVVAFRVPASLREHAPADETAICSVCLRTMPASEIEAGADAADPDEVDFSGIDDSFPSGRAGVAFALLLGKLDSLALERQSIEELCEAAERAGTDVRLALERLALAEGLEPQFDIERRTSQLASFR</sequence>
<name>A0ABD6BUS7_9EURY</name>
<evidence type="ECO:0000313" key="1">
    <source>
        <dbReference type="EMBL" id="MFD1568878.1"/>
    </source>
</evidence>
<comment type="caution">
    <text evidence="1">The sequence shown here is derived from an EMBL/GenBank/DDBJ whole genome shotgun (WGS) entry which is preliminary data.</text>
</comment>
<gene>
    <name evidence="1" type="ORF">ACFSAU_15390</name>
</gene>